<name>A0A8T3VMZ7_METOL</name>
<evidence type="ECO:0000256" key="3">
    <source>
        <dbReference type="ARBA" id="ARBA00022475"/>
    </source>
</evidence>
<dbReference type="Pfam" id="PF04464">
    <property type="entry name" value="Glyphos_transf"/>
    <property type="match status" value="1"/>
</dbReference>
<gene>
    <name evidence="7" type="ORF">E7Z75_02640</name>
</gene>
<dbReference type="InterPro" id="IPR043149">
    <property type="entry name" value="TagF_N"/>
</dbReference>
<comment type="subcellular location">
    <subcellularLocation>
        <location evidence="1">Cell membrane</location>
        <topology evidence="1">Peripheral membrane protein</topology>
    </subcellularLocation>
</comment>
<protein>
    <submittedName>
        <fullName evidence="7">CDP-glycerol--glycerophosphate glycerophosphotransferase</fullName>
    </submittedName>
</protein>
<dbReference type="SUPFAM" id="SSF53756">
    <property type="entry name" value="UDP-Glycosyltransferase/glycogen phosphorylase"/>
    <property type="match status" value="1"/>
</dbReference>
<dbReference type="Proteomes" id="UP000732619">
    <property type="component" value="Unassembled WGS sequence"/>
</dbReference>
<evidence type="ECO:0000313" key="8">
    <source>
        <dbReference type="Proteomes" id="UP000732619"/>
    </source>
</evidence>
<dbReference type="Gene3D" id="3.40.50.12580">
    <property type="match status" value="1"/>
</dbReference>
<accession>A0A8T3VMZ7</accession>
<dbReference type="InterPro" id="IPR043148">
    <property type="entry name" value="TagF_C"/>
</dbReference>
<dbReference type="PANTHER" id="PTHR37316">
    <property type="entry name" value="TEICHOIC ACID GLYCEROL-PHOSPHATE PRIMASE"/>
    <property type="match status" value="1"/>
</dbReference>
<keyword evidence="3" id="KW-1003">Cell membrane</keyword>
<organism evidence="7 8">
    <name type="scientific">Methanobrevibacter olleyae</name>
    <dbReference type="NCBI Taxonomy" id="294671"/>
    <lineage>
        <taxon>Archaea</taxon>
        <taxon>Methanobacteriati</taxon>
        <taxon>Methanobacteriota</taxon>
        <taxon>Methanomada group</taxon>
        <taxon>Methanobacteria</taxon>
        <taxon>Methanobacteriales</taxon>
        <taxon>Methanobacteriaceae</taxon>
        <taxon>Methanobrevibacter</taxon>
    </lineage>
</organism>
<dbReference type="AlphaFoldDB" id="A0A8T3VMZ7"/>
<keyword evidence="4" id="KW-0808">Transferase</keyword>
<dbReference type="GO" id="GO:0047355">
    <property type="term" value="F:CDP-glycerol glycerophosphotransferase activity"/>
    <property type="evidence" value="ECO:0007669"/>
    <property type="project" value="InterPro"/>
</dbReference>
<comment type="caution">
    <text evidence="7">The sequence shown here is derived from an EMBL/GenBank/DDBJ whole genome shotgun (WGS) entry which is preliminary data.</text>
</comment>
<evidence type="ECO:0000256" key="6">
    <source>
        <dbReference type="ARBA" id="ARBA00023136"/>
    </source>
</evidence>
<proteinExistence type="inferred from homology"/>
<evidence type="ECO:0000256" key="5">
    <source>
        <dbReference type="ARBA" id="ARBA00022944"/>
    </source>
</evidence>
<sequence length="388" mass="46100">MIIYFYNCFNEVFKVYAKHKIYAAIFNILRKFPQKNNKITLLTNKNHSFEANLEYIAKELDNRNNSGKNYEYKFIPKDSLSFSNIHDFASSKYVFLVDNFFPLAFMNVEGMKWVQLWHGTGLFKKFGYDLLNDEDKKVMEMFAPKIDLVSVSSENVADIYAHNFYVDKSKVKPFGVPRNDFYNEEHLSDAYLSNLRESFEKDYPQLKGKKLVLYAPTFREDPKNNAVFEYFDIEKFLDELGDEYALAIRLHPNYKRFCDEEHTIDLDELTSKYDIINFTGFKDEQKLLLLADILVADYSSIMVDYTILKKPAILFDYDLDDYLYKERGFYFDYEEMVPGKIVYNIDELIEAIKEEDFRLEKMEEFLKLQFGEFKPNSSKLILDYILED</sequence>
<evidence type="ECO:0000256" key="1">
    <source>
        <dbReference type="ARBA" id="ARBA00004202"/>
    </source>
</evidence>
<keyword evidence="6" id="KW-0472">Membrane</keyword>
<dbReference type="InterPro" id="IPR007554">
    <property type="entry name" value="Glycerophosphate_synth"/>
</dbReference>
<keyword evidence="5" id="KW-0777">Teichoic acid biosynthesis</keyword>
<reference evidence="7" key="1">
    <citation type="submission" date="2019-04" db="EMBL/GenBank/DDBJ databases">
        <title>Evolution of Biomass-Degrading Anaerobic Consortia Revealed by Metagenomics.</title>
        <authorList>
            <person name="Peng X."/>
        </authorList>
    </citation>
    <scope>NUCLEOTIDE SEQUENCE</scope>
    <source>
        <strain evidence="7">SIG14</strain>
    </source>
</reference>
<evidence type="ECO:0000256" key="2">
    <source>
        <dbReference type="ARBA" id="ARBA00010488"/>
    </source>
</evidence>
<evidence type="ECO:0000256" key="4">
    <source>
        <dbReference type="ARBA" id="ARBA00022679"/>
    </source>
</evidence>
<dbReference type="Gene3D" id="3.40.50.11820">
    <property type="match status" value="1"/>
</dbReference>
<dbReference type="GO" id="GO:0005886">
    <property type="term" value="C:plasma membrane"/>
    <property type="evidence" value="ECO:0007669"/>
    <property type="project" value="UniProtKB-SubCell"/>
</dbReference>
<comment type="similarity">
    <text evidence="2">Belongs to the CDP-glycerol glycerophosphotransferase family.</text>
</comment>
<dbReference type="EMBL" id="SUTG01000007">
    <property type="protein sequence ID" value="MBE6512037.1"/>
    <property type="molecule type" value="Genomic_DNA"/>
</dbReference>
<dbReference type="PANTHER" id="PTHR37316:SF2">
    <property type="entry name" value="TEICHOIC ACID RIBITOL-PHOSPHATE POLYMERASE TARK"/>
    <property type="match status" value="1"/>
</dbReference>
<evidence type="ECO:0000313" key="7">
    <source>
        <dbReference type="EMBL" id="MBE6512037.1"/>
    </source>
</evidence>
<dbReference type="InterPro" id="IPR051612">
    <property type="entry name" value="Teichoic_Acid_Biosynth"/>
</dbReference>